<dbReference type="EMBL" id="ML769559">
    <property type="protein sequence ID" value="KAE9394014.1"/>
    <property type="molecule type" value="Genomic_DNA"/>
</dbReference>
<organism evidence="2 3">
    <name type="scientific">Gymnopus androsaceus JB14</name>
    <dbReference type="NCBI Taxonomy" id="1447944"/>
    <lineage>
        <taxon>Eukaryota</taxon>
        <taxon>Fungi</taxon>
        <taxon>Dikarya</taxon>
        <taxon>Basidiomycota</taxon>
        <taxon>Agaricomycotina</taxon>
        <taxon>Agaricomycetes</taxon>
        <taxon>Agaricomycetidae</taxon>
        <taxon>Agaricales</taxon>
        <taxon>Marasmiineae</taxon>
        <taxon>Omphalotaceae</taxon>
        <taxon>Gymnopus</taxon>
    </lineage>
</organism>
<dbReference type="OrthoDB" id="3319402at2759"/>
<keyword evidence="3" id="KW-1185">Reference proteome</keyword>
<evidence type="ECO:0000313" key="3">
    <source>
        <dbReference type="Proteomes" id="UP000799118"/>
    </source>
</evidence>
<dbReference type="Proteomes" id="UP000799118">
    <property type="component" value="Unassembled WGS sequence"/>
</dbReference>
<proteinExistence type="predicted"/>
<name>A0A6A4H9K2_9AGAR</name>
<sequence>MFREASKLAPPPQPSTSSWSIVDGNTQRPHLVRIVATATSIEICFDVSSYLFSLRPEHGYDDVLLPTMQKQYSAYFVSMFTPQIVNIYLRQVELYVSGKFNCLNLFGVAAQSLTKDLIRWSFFKFSSRNLTDGFVPKLFSNPSLAADKRFL</sequence>
<feature type="region of interest" description="Disordered" evidence="1">
    <location>
        <begin position="1"/>
        <end position="22"/>
    </location>
</feature>
<accession>A0A6A4H9K2</accession>
<dbReference type="AlphaFoldDB" id="A0A6A4H9K2"/>
<gene>
    <name evidence="2" type="ORF">BT96DRAFT_1022750</name>
</gene>
<reference evidence="2" key="1">
    <citation type="journal article" date="2019" name="Environ. Microbiol.">
        <title>Fungal ecological strategies reflected in gene transcription - a case study of two litter decomposers.</title>
        <authorList>
            <person name="Barbi F."/>
            <person name="Kohler A."/>
            <person name="Barry K."/>
            <person name="Baskaran P."/>
            <person name="Daum C."/>
            <person name="Fauchery L."/>
            <person name="Ihrmark K."/>
            <person name="Kuo A."/>
            <person name="LaButti K."/>
            <person name="Lipzen A."/>
            <person name="Morin E."/>
            <person name="Grigoriev I.V."/>
            <person name="Henrissat B."/>
            <person name="Lindahl B."/>
            <person name="Martin F."/>
        </authorList>
    </citation>
    <scope>NUCLEOTIDE SEQUENCE</scope>
    <source>
        <strain evidence="2">JB14</strain>
    </source>
</reference>
<evidence type="ECO:0000313" key="2">
    <source>
        <dbReference type="EMBL" id="KAE9394014.1"/>
    </source>
</evidence>
<protein>
    <submittedName>
        <fullName evidence="2">Uncharacterized protein</fullName>
    </submittedName>
</protein>
<evidence type="ECO:0000256" key="1">
    <source>
        <dbReference type="SAM" id="MobiDB-lite"/>
    </source>
</evidence>